<dbReference type="RefSeq" id="WP_322455688.1">
    <property type="nucleotide sequence ID" value="NZ_CP141059.1"/>
</dbReference>
<dbReference type="Gene3D" id="3.40.50.1820">
    <property type="entry name" value="alpha/beta hydrolase"/>
    <property type="match status" value="1"/>
</dbReference>
<keyword evidence="3" id="KW-1185">Reference proteome</keyword>
<evidence type="ECO:0000313" key="3">
    <source>
        <dbReference type="Proteomes" id="UP001327225"/>
    </source>
</evidence>
<dbReference type="PANTHER" id="PTHR43265:SF1">
    <property type="entry name" value="ESTERASE ESTD"/>
    <property type="match status" value="1"/>
</dbReference>
<organism evidence="2 3">
    <name type="scientific">Nocardioides bizhenqiangii</name>
    <dbReference type="NCBI Taxonomy" id="3095076"/>
    <lineage>
        <taxon>Bacteria</taxon>
        <taxon>Bacillati</taxon>
        <taxon>Actinomycetota</taxon>
        <taxon>Actinomycetes</taxon>
        <taxon>Propionibacteriales</taxon>
        <taxon>Nocardioidaceae</taxon>
        <taxon>Nocardioides</taxon>
    </lineage>
</organism>
<dbReference type="Proteomes" id="UP001327225">
    <property type="component" value="Chromosome"/>
</dbReference>
<dbReference type="Pfam" id="PF06500">
    <property type="entry name" value="FrsA-like"/>
    <property type="match status" value="1"/>
</dbReference>
<proteinExistence type="predicted"/>
<dbReference type="PANTHER" id="PTHR43265">
    <property type="entry name" value="ESTERASE ESTD"/>
    <property type="match status" value="1"/>
</dbReference>
<evidence type="ECO:0000313" key="2">
    <source>
        <dbReference type="EMBL" id="WQQ25170.1"/>
    </source>
</evidence>
<keyword evidence="2" id="KW-0378">Hydrolase</keyword>
<accession>A0ABZ0ZM89</accession>
<protein>
    <submittedName>
        <fullName evidence="2">Alpha/beta hydrolase</fullName>
    </submittedName>
</protein>
<dbReference type="EMBL" id="CP141059">
    <property type="protein sequence ID" value="WQQ25170.1"/>
    <property type="molecule type" value="Genomic_DNA"/>
</dbReference>
<gene>
    <name evidence="2" type="ORF">SHK19_14490</name>
</gene>
<dbReference type="InterPro" id="IPR029058">
    <property type="entry name" value="AB_hydrolase_fold"/>
</dbReference>
<evidence type="ECO:0000256" key="1">
    <source>
        <dbReference type="SAM" id="MobiDB-lite"/>
    </source>
</evidence>
<dbReference type="InterPro" id="IPR010520">
    <property type="entry name" value="FrsA-like"/>
</dbReference>
<sequence length="514" mass="55209">METSPDGTWIAETPDGVVVARVRTGEVLVDRPSRRTFREPEPPEFEDGRLVVDGVVLGRVAPLPARLAELTGWYGYDGRRILLTQVPEAYFGEPMVLVAEGERVVRAYAVGEGRLLTEEGESIDLADDWLLRVTDRGEVVTLPRWSHRREEEVTFTVGDVLLAGTVILPPGPGPHPAAVLLHGAAGGQRDFCRLHADPILAAGVAVLIYDKAGHGLSGGREPSVFDQADAGEAAMRELARHPGIDPARIGLAGFSNGMWAVPMIAARTGAAFVTGVGSAGVSMGEAEVHRRTKVLRDAGVGTATVAAVGEAWRCIFAIVGEGATGPVRHRLRLALDAIAAAPDLGLYEIPDYVRENPMLSPIPPLLPVAALIELLGDTRDPEVTYDPVTDYAELDCPVFLQYGADDTSVPVEVSVERIRRAIAGAGRESEIRVYPGLEHMLNVLPADLTGLTPEGAMYQFHHFRYGQGVWAELTAWLRATVADTDGMPDTERRSGARGVQNSRSVGSSRPRRAS</sequence>
<dbReference type="GO" id="GO:0016787">
    <property type="term" value="F:hydrolase activity"/>
    <property type="evidence" value="ECO:0007669"/>
    <property type="project" value="UniProtKB-KW"/>
</dbReference>
<name>A0ABZ0ZM89_9ACTN</name>
<reference evidence="3" key="1">
    <citation type="submission" date="2023-12" db="EMBL/GenBank/DDBJ databases">
        <title>Novel species in genus Nocardioides.</title>
        <authorList>
            <person name="Zhou H."/>
        </authorList>
    </citation>
    <scope>NUCLEOTIDE SEQUENCE [LARGE SCALE GENOMIC DNA]</scope>
    <source>
        <strain evidence="3">HM61</strain>
    </source>
</reference>
<dbReference type="InterPro" id="IPR053145">
    <property type="entry name" value="AB_hydrolase_Est10"/>
</dbReference>
<feature type="region of interest" description="Disordered" evidence="1">
    <location>
        <begin position="485"/>
        <end position="514"/>
    </location>
</feature>
<dbReference type="SUPFAM" id="SSF53474">
    <property type="entry name" value="alpha/beta-Hydrolases"/>
    <property type="match status" value="1"/>
</dbReference>